<accession>A0A835T6Q1</accession>
<evidence type="ECO:0000313" key="5">
    <source>
        <dbReference type="EMBL" id="KAG2438002.1"/>
    </source>
</evidence>
<evidence type="ECO:0000256" key="3">
    <source>
        <dbReference type="SAM" id="MobiDB-lite"/>
    </source>
</evidence>
<dbReference type="AlphaFoldDB" id="A0A835T6Q1"/>
<dbReference type="Proteomes" id="UP000650467">
    <property type="component" value="Unassembled WGS sequence"/>
</dbReference>
<sequence>MRSICGSSSSFRHSHTINRVPLRARGATLHRPAAWLGRGAGATSSARKQELLELTSGSSYGATCDIGTAQKIERLVDELAGGGGSSSSGSSSSSGKSTTAATALDGSWRLVYTTEKSVHAIVRGLPVCFVGQRIAIGSSRVTNLIDFSVGKVAQSGEGGFGLRASAPLTVTGPNRIEYRFDSFKLLLPWRRRGDAAPGADTQAGSAGAGEGIRGKGASKGGVGHRREQAEEARQALPLPTPRAGGWTQGVFVDGEVRVMRNSQGDTLIFVRED</sequence>
<organism evidence="5 6">
    <name type="scientific">Chlamydomonas incerta</name>
    <dbReference type="NCBI Taxonomy" id="51695"/>
    <lineage>
        <taxon>Eukaryota</taxon>
        <taxon>Viridiplantae</taxon>
        <taxon>Chlorophyta</taxon>
        <taxon>core chlorophytes</taxon>
        <taxon>Chlorophyceae</taxon>
        <taxon>CS clade</taxon>
        <taxon>Chlamydomonadales</taxon>
        <taxon>Chlamydomonadaceae</taxon>
        <taxon>Chlamydomonas</taxon>
    </lineage>
</organism>
<dbReference type="GO" id="GO:0009536">
    <property type="term" value="C:plastid"/>
    <property type="evidence" value="ECO:0007669"/>
    <property type="project" value="UniProtKB-SubCell"/>
</dbReference>
<dbReference type="InterPro" id="IPR006843">
    <property type="entry name" value="PAP/fibrillin_dom"/>
</dbReference>
<feature type="region of interest" description="Disordered" evidence="3">
    <location>
        <begin position="194"/>
        <end position="241"/>
    </location>
</feature>
<keyword evidence="6" id="KW-1185">Reference proteome</keyword>
<comment type="subcellular location">
    <subcellularLocation>
        <location evidence="1">Plastid</location>
    </subcellularLocation>
</comment>
<name>A0A835T6Q1_CHLIN</name>
<dbReference type="EMBL" id="JAEHOC010000010">
    <property type="protein sequence ID" value="KAG2438002.1"/>
    <property type="molecule type" value="Genomic_DNA"/>
</dbReference>
<gene>
    <name evidence="5" type="ORF">HXX76_005616</name>
</gene>
<evidence type="ECO:0000259" key="4">
    <source>
        <dbReference type="Pfam" id="PF04755"/>
    </source>
</evidence>
<protein>
    <recommendedName>
        <fullName evidence="4">Plastid lipid-associated protein/fibrillin conserved domain-containing protein</fullName>
    </recommendedName>
</protein>
<proteinExistence type="predicted"/>
<evidence type="ECO:0000313" key="6">
    <source>
        <dbReference type="Proteomes" id="UP000650467"/>
    </source>
</evidence>
<feature type="domain" description="Plastid lipid-associated protein/fibrillin conserved" evidence="4">
    <location>
        <begin position="48"/>
        <end position="269"/>
    </location>
</feature>
<dbReference type="Pfam" id="PF04755">
    <property type="entry name" value="PAP_fibrillin"/>
    <property type="match status" value="1"/>
</dbReference>
<reference evidence="5" key="1">
    <citation type="journal article" date="2020" name="bioRxiv">
        <title>Comparative genomics of Chlamydomonas.</title>
        <authorList>
            <person name="Craig R.J."/>
            <person name="Hasan A.R."/>
            <person name="Ness R.W."/>
            <person name="Keightley P.D."/>
        </authorList>
    </citation>
    <scope>NUCLEOTIDE SEQUENCE</scope>
    <source>
        <strain evidence="5">SAG 7.73</strain>
    </source>
</reference>
<keyword evidence="2" id="KW-0934">Plastid</keyword>
<feature type="compositionally biased region" description="Basic and acidic residues" evidence="3">
    <location>
        <begin position="224"/>
        <end position="233"/>
    </location>
</feature>
<comment type="caution">
    <text evidence="5">The sequence shown here is derived from an EMBL/GenBank/DDBJ whole genome shotgun (WGS) entry which is preliminary data.</text>
</comment>
<dbReference type="InterPro" id="IPR039633">
    <property type="entry name" value="PAP"/>
</dbReference>
<dbReference type="OrthoDB" id="538321at2759"/>
<dbReference type="PANTHER" id="PTHR31906">
    <property type="entry name" value="PLASTID-LIPID-ASSOCIATED PROTEIN 4, CHLOROPLASTIC-RELATED"/>
    <property type="match status" value="1"/>
</dbReference>
<evidence type="ECO:0000256" key="2">
    <source>
        <dbReference type="ARBA" id="ARBA00022640"/>
    </source>
</evidence>
<evidence type="ECO:0000256" key="1">
    <source>
        <dbReference type="ARBA" id="ARBA00004474"/>
    </source>
</evidence>